<protein>
    <submittedName>
        <fullName evidence="2">Uncharacterized protein</fullName>
    </submittedName>
</protein>
<dbReference type="Proteomes" id="UP001458880">
    <property type="component" value="Unassembled WGS sequence"/>
</dbReference>
<dbReference type="AlphaFoldDB" id="A0AAW1I8U5"/>
<evidence type="ECO:0000313" key="2">
    <source>
        <dbReference type="EMBL" id="KAK9685385.1"/>
    </source>
</evidence>
<name>A0AAW1I8U5_POPJA</name>
<feature type="region of interest" description="Disordered" evidence="1">
    <location>
        <begin position="465"/>
        <end position="497"/>
    </location>
</feature>
<reference evidence="2 3" key="1">
    <citation type="journal article" date="2024" name="BMC Genomics">
        <title>De novo assembly and annotation of Popillia japonica's genome with initial clues to its potential as an invasive pest.</title>
        <authorList>
            <person name="Cucini C."/>
            <person name="Boschi S."/>
            <person name="Funari R."/>
            <person name="Cardaioli E."/>
            <person name="Iannotti N."/>
            <person name="Marturano G."/>
            <person name="Paoli F."/>
            <person name="Bruttini M."/>
            <person name="Carapelli A."/>
            <person name="Frati F."/>
            <person name="Nardi F."/>
        </authorList>
    </citation>
    <scope>NUCLEOTIDE SEQUENCE [LARGE SCALE GENOMIC DNA]</scope>
    <source>
        <strain evidence="2">DMR45628</strain>
    </source>
</reference>
<keyword evidence="3" id="KW-1185">Reference proteome</keyword>
<evidence type="ECO:0000256" key="1">
    <source>
        <dbReference type="SAM" id="MobiDB-lite"/>
    </source>
</evidence>
<sequence length="497" mass="56588">MALRFGYQFGTTGFRHANPISYRSRSLSPIPRRQLSIKELETSGTVFTSPRCISPVRFSPRQANYSDFSIWKTQTDTDNRPKSASGRYMCNPVSNRELQPSRLTPIASTYIHNNTLNSCATFRTVNVEKLQDIANSQYRNAVKALNKAQEEDDKAYVLNDAVPVKRSASDPHLLIYKKQYTTNEDKMLRTPKLQPKNIKPLGVPNNEDWCSSLKKIEKLKALSHRQRQSPMQLRPKSSTFNKVSPALKSNYAQQRKYSATQNDGSASQINLQYPQESNNNHSQTSNYLPTIYNENANFLGVQTNKQDQLQTSEEAIARADGKFLKPQVTPFYNLSDNTSPTKQMRSGNMTSGQPHLQSRPSNLRTEEKKGNVILYYKERNGKKTLCSKIVRDNKSDLSLNPVECPELSTIKKRAGPKLMLQSMEDCVEYSPKELKPAHNEIFMVPWPSWGDRVKLRQRNKYYQHNETKVSSTKLDSETTSSLQTSAPTLSTLQPQPF</sequence>
<dbReference type="EMBL" id="JASPKY010000779">
    <property type="protein sequence ID" value="KAK9685385.1"/>
    <property type="molecule type" value="Genomic_DNA"/>
</dbReference>
<proteinExistence type="predicted"/>
<gene>
    <name evidence="2" type="ORF">QE152_g38073</name>
</gene>
<accession>A0AAW1I8U5</accession>
<evidence type="ECO:0000313" key="3">
    <source>
        <dbReference type="Proteomes" id="UP001458880"/>
    </source>
</evidence>
<organism evidence="2 3">
    <name type="scientific">Popillia japonica</name>
    <name type="common">Japanese beetle</name>
    <dbReference type="NCBI Taxonomy" id="7064"/>
    <lineage>
        <taxon>Eukaryota</taxon>
        <taxon>Metazoa</taxon>
        <taxon>Ecdysozoa</taxon>
        <taxon>Arthropoda</taxon>
        <taxon>Hexapoda</taxon>
        <taxon>Insecta</taxon>
        <taxon>Pterygota</taxon>
        <taxon>Neoptera</taxon>
        <taxon>Endopterygota</taxon>
        <taxon>Coleoptera</taxon>
        <taxon>Polyphaga</taxon>
        <taxon>Scarabaeiformia</taxon>
        <taxon>Scarabaeidae</taxon>
        <taxon>Rutelinae</taxon>
        <taxon>Popillia</taxon>
    </lineage>
</organism>
<comment type="caution">
    <text evidence="2">The sequence shown here is derived from an EMBL/GenBank/DDBJ whole genome shotgun (WGS) entry which is preliminary data.</text>
</comment>
<feature type="region of interest" description="Disordered" evidence="1">
    <location>
        <begin position="331"/>
        <end position="362"/>
    </location>
</feature>